<reference evidence="1" key="1">
    <citation type="journal article" date="2014" name="Front. Microbiol.">
        <title>High frequency of phylogenetically diverse reductive dehalogenase-homologous genes in deep subseafloor sedimentary metagenomes.</title>
        <authorList>
            <person name="Kawai M."/>
            <person name="Futagami T."/>
            <person name="Toyoda A."/>
            <person name="Takaki Y."/>
            <person name="Nishi S."/>
            <person name="Hori S."/>
            <person name="Arai W."/>
            <person name="Tsubouchi T."/>
            <person name="Morono Y."/>
            <person name="Uchiyama I."/>
            <person name="Ito T."/>
            <person name="Fujiyama A."/>
            <person name="Inagaki F."/>
            <person name="Takami H."/>
        </authorList>
    </citation>
    <scope>NUCLEOTIDE SEQUENCE</scope>
    <source>
        <strain evidence="1">Expedition CK06-06</strain>
    </source>
</reference>
<organism evidence="1">
    <name type="scientific">marine sediment metagenome</name>
    <dbReference type="NCBI Taxonomy" id="412755"/>
    <lineage>
        <taxon>unclassified sequences</taxon>
        <taxon>metagenomes</taxon>
        <taxon>ecological metagenomes</taxon>
    </lineage>
</organism>
<feature type="non-terminal residue" evidence="1">
    <location>
        <position position="1"/>
    </location>
</feature>
<dbReference type="AlphaFoldDB" id="X0T8K4"/>
<protein>
    <submittedName>
        <fullName evidence="1">Uncharacterized protein</fullName>
    </submittedName>
</protein>
<name>X0T8K4_9ZZZZ</name>
<comment type="caution">
    <text evidence="1">The sequence shown here is derived from an EMBL/GenBank/DDBJ whole genome shotgun (WGS) entry which is preliminary data.</text>
</comment>
<dbReference type="EMBL" id="BARS01017989">
    <property type="protein sequence ID" value="GAF89524.1"/>
    <property type="molecule type" value="Genomic_DNA"/>
</dbReference>
<proteinExistence type="predicted"/>
<gene>
    <name evidence="1" type="ORF">S01H1_29355</name>
</gene>
<evidence type="ECO:0000313" key="1">
    <source>
        <dbReference type="EMBL" id="GAF89524.1"/>
    </source>
</evidence>
<sequence>RPEFALGWLTRRQQPAIGYLRAENRVLPEQLSGRWLRLTDDQRRRLAVLAHSLGRKALRDVAHIVTPDTILR</sequence>
<accession>X0T8K4</accession>